<organism evidence="1 2">
    <name type="scientific">Hymenolepis diminuta</name>
    <name type="common">Rat tapeworm</name>
    <dbReference type="NCBI Taxonomy" id="6216"/>
    <lineage>
        <taxon>Eukaryota</taxon>
        <taxon>Metazoa</taxon>
        <taxon>Spiralia</taxon>
        <taxon>Lophotrochozoa</taxon>
        <taxon>Platyhelminthes</taxon>
        <taxon>Cestoda</taxon>
        <taxon>Eucestoda</taxon>
        <taxon>Cyclophyllidea</taxon>
        <taxon>Hymenolepididae</taxon>
        <taxon>Hymenolepis</taxon>
    </lineage>
</organism>
<name>A0A564Z8X1_HYMDI</name>
<protein>
    <submittedName>
        <fullName evidence="1">Uncharacterized protein</fullName>
    </submittedName>
</protein>
<dbReference type="Proteomes" id="UP000321570">
    <property type="component" value="Unassembled WGS sequence"/>
</dbReference>
<dbReference type="EMBL" id="CABIJS010000697">
    <property type="protein sequence ID" value="VUZ55789.1"/>
    <property type="molecule type" value="Genomic_DNA"/>
</dbReference>
<gene>
    <name evidence="1" type="ORF">WMSIL1_LOCUS13688</name>
</gene>
<proteinExistence type="predicted"/>
<accession>A0A564Z8X1</accession>
<evidence type="ECO:0000313" key="1">
    <source>
        <dbReference type="EMBL" id="VUZ55789.1"/>
    </source>
</evidence>
<evidence type="ECO:0000313" key="2">
    <source>
        <dbReference type="Proteomes" id="UP000321570"/>
    </source>
</evidence>
<reference evidence="1 2" key="1">
    <citation type="submission" date="2019-07" db="EMBL/GenBank/DDBJ databases">
        <authorList>
            <person name="Jastrzebski P J."/>
            <person name="Paukszto L."/>
            <person name="Jastrzebski P J."/>
        </authorList>
    </citation>
    <scope>NUCLEOTIDE SEQUENCE [LARGE SCALE GENOMIC DNA]</scope>
    <source>
        <strain evidence="1 2">WMS-il1</strain>
    </source>
</reference>
<sequence length="101" mass="11515">RIEERKERRKICLTSDSLCVLEGYLYSSLDEDAREDIIVCGLTGREGCRKRKGLWTGLVPNIAESAMSLQISSEVHLAFPINEDEPLENTRCLSWESLRSQ</sequence>
<feature type="non-terminal residue" evidence="1">
    <location>
        <position position="1"/>
    </location>
</feature>
<keyword evidence="2" id="KW-1185">Reference proteome</keyword>
<dbReference type="AlphaFoldDB" id="A0A564Z8X1"/>